<dbReference type="EC" id="2.4.-.-" evidence="6"/>
<sequence length="360" mass="38993">MKIALITSLGGLGGTETATLRLGRLLVRRGHDVLLAASDGPLRAEAEAAGIRWYPADFYGGKTAYLRGIAAVAKMFRRERPDIVHCQMARVVPGCVLAVRLTSPHSRVFYHARGLNAATYPKIVPLFKHLGIYAVGNCRHEQHKLIRHGFPAARTAFTYNALPPLSEPVLPKTPRGFVMLATLSRLDKMRAVDRSIELFARLVRQGLNVRLQIAGTGSEEAALRRLADRLGVAEKVVFLGAVRDLNRFFADTDILLNTLSCTGDEGAGVGNNILEAGVFQTAVATYNAAGIAEMVEDGITGRCLTPHDDDAFAAALAGLVRDADLRARFGRTLNARVRNLCSDDAVYEATMAAYRLGSRA</sequence>
<gene>
    <name evidence="6" type="ORF">ORY91_001695</name>
    <name evidence="7" type="ORF">V9W64_10360</name>
</gene>
<evidence type="ECO:0000256" key="1">
    <source>
        <dbReference type="ARBA" id="ARBA00009481"/>
    </source>
</evidence>
<accession>A0A9X4E3X6</accession>
<evidence type="ECO:0000313" key="7">
    <source>
        <dbReference type="EMBL" id="WWY03065.1"/>
    </source>
</evidence>
<feature type="domain" description="Glycosyl transferase family 1" evidence="4">
    <location>
        <begin position="179"/>
        <end position="331"/>
    </location>
</feature>
<dbReference type="Pfam" id="PF13439">
    <property type="entry name" value="Glyco_transf_4"/>
    <property type="match status" value="1"/>
</dbReference>
<dbReference type="SUPFAM" id="SSF53756">
    <property type="entry name" value="UDP-Glycosyltransferase/glycogen phosphorylase"/>
    <property type="match status" value="1"/>
</dbReference>
<keyword evidence="2 6" id="KW-0328">Glycosyltransferase</keyword>
<name>A0A9X4E3X6_9NEIS</name>
<evidence type="ECO:0000256" key="2">
    <source>
        <dbReference type="ARBA" id="ARBA00022676"/>
    </source>
</evidence>
<evidence type="ECO:0000259" key="4">
    <source>
        <dbReference type="Pfam" id="PF00534"/>
    </source>
</evidence>
<dbReference type="Proteomes" id="UP001149607">
    <property type="component" value="Chromosome"/>
</dbReference>
<dbReference type="EMBL" id="JAPQFL010000005">
    <property type="protein sequence ID" value="MDD9328275.1"/>
    <property type="molecule type" value="Genomic_DNA"/>
</dbReference>
<proteinExistence type="inferred from homology"/>
<dbReference type="GO" id="GO:0016757">
    <property type="term" value="F:glycosyltransferase activity"/>
    <property type="evidence" value="ECO:0007669"/>
    <property type="project" value="UniProtKB-KW"/>
</dbReference>
<organism evidence="6">
    <name type="scientific">Neisseria leonii</name>
    <dbReference type="NCBI Taxonomy" id="2995413"/>
    <lineage>
        <taxon>Bacteria</taxon>
        <taxon>Pseudomonadati</taxon>
        <taxon>Pseudomonadota</taxon>
        <taxon>Betaproteobacteria</taxon>
        <taxon>Neisseriales</taxon>
        <taxon>Neisseriaceae</taxon>
        <taxon>Neisseria</taxon>
    </lineage>
</organism>
<reference evidence="7" key="2">
    <citation type="submission" date="2024-02" db="EMBL/GenBank/DDBJ databases">
        <title>Neisseria leonii sp. nov.</title>
        <authorList>
            <person name="Boutroux M."/>
            <person name="Favre-Rochex S."/>
            <person name="Gorgette O."/>
            <person name="Touak G."/>
            <person name="Muhle E."/>
            <person name="Chesneau O."/>
            <person name="Clermont D."/>
            <person name="Rahi P."/>
        </authorList>
    </citation>
    <scope>NUCLEOTIDE SEQUENCE</scope>
    <source>
        <strain evidence="7">51.81</strain>
    </source>
</reference>
<evidence type="ECO:0000313" key="6">
    <source>
        <dbReference type="EMBL" id="MDD9328275.1"/>
    </source>
</evidence>
<evidence type="ECO:0000259" key="5">
    <source>
        <dbReference type="Pfam" id="PF13439"/>
    </source>
</evidence>
<evidence type="ECO:0000256" key="3">
    <source>
        <dbReference type="ARBA" id="ARBA00022679"/>
    </source>
</evidence>
<dbReference type="PANTHER" id="PTHR12526:SF640">
    <property type="entry name" value="COLANIC ACID BIOSYNTHESIS GLYCOSYLTRANSFERASE WCAL-RELATED"/>
    <property type="match status" value="1"/>
</dbReference>
<reference evidence="6" key="1">
    <citation type="submission" date="2022-10" db="EMBL/GenBank/DDBJ databases">
        <authorList>
            <person name="Boutroux M."/>
        </authorList>
    </citation>
    <scope>NUCLEOTIDE SEQUENCE</scope>
    <source>
        <strain evidence="6">51.81</strain>
    </source>
</reference>
<dbReference type="RefSeq" id="WP_274585375.1">
    <property type="nucleotide sequence ID" value="NZ_CP145811.1"/>
</dbReference>
<dbReference type="InterPro" id="IPR001296">
    <property type="entry name" value="Glyco_trans_1"/>
</dbReference>
<keyword evidence="3 6" id="KW-0808">Transferase</keyword>
<evidence type="ECO:0000313" key="8">
    <source>
        <dbReference type="Proteomes" id="UP001149607"/>
    </source>
</evidence>
<feature type="domain" description="Glycosyltransferase subfamily 4-like N-terminal" evidence="5">
    <location>
        <begin position="13"/>
        <end position="161"/>
    </location>
</feature>
<dbReference type="PANTHER" id="PTHR12526">
    <property type="entry name" value="GLYCOSYLTRANSFERASE"/>
    <property type="match status" value="1"/>
</dbReference>
<keyword evidence="8" id="KW-1185">Reference proteome</keyword>
<dbReference type="AlphaFoldDB" id="A0A9X4E3X6"/>
<comment type="similarity">
    <text evidence="1">Belongs to the glycosyltransferase group 1 family. Glycosyltransferase 4 subfamily.</text>
</comment>
<dbReference type="EMBL" id="CP146598">
    <property type="protein sequence ID" value="WWY03065.1"/>
    <property type="molecule type" value="Genomic_DNA"/>
</dbReference>
<dbReference type="InterPro" id="IPR028098">
    <property type="entry name" value="Glyco_trans_4-like_N"/>
</dbReference>
<dbReference type="Pfam" id="PF00534">
    <property type="entry name" value="Glycos_transf_1"/>
    <property type="match status" value="1"/>
</dbReference>
<protein>
    <submittedName>
        <fullName evidence="6">Glycosyltransferase</fullName>
        <ecNumber evidence="6">2.4.-.-</ecNumber>
    </submittedName>
</protein>
<dbReference type="Gene3D" id="3.40.50.2000">
    <property type="entry name" value="Glycogen Phosphorylase B"/>
    <property type="match status" value="2"/>
</dbReference>